<dbReference type="SUPFAM" id="SSF53756">
    <property type="entry name" value="UDP-Glycosyltransferase/glycogen phosphorylase"/>
    <property type="match status" value="1"/>
</dbReference>
<name>A0A8H4PYJ4_9HYPO</name>
<reference evidence="4 5" key="1">
    <citation type="journal article" date="2020" name="Genome Biol. Evol.">
        <title>A new high-quality draft genome assembly of the Chinese cordyceps Ophiocordyceps sinensis.</title>
        <authorList>
            <person name="Shu R."/>
            <person name="Zhang J."/>
            <person name="Meng Q."/>
            <person name="Zhang H."/>
            <person name="Zhou G."/>
            <person name="Li M."/>
            <person name="Wu P."/>
            <person name="Zhao Y."/>
            <person name="Chen C."/>
            <person name="Qin Q."/>
        </authorList>
    </citation>
    <scope>NUCLEOTIDE SEQUENCE [LARGE SCALE GENOMIC DNA]</scope>
    <source>
        <strain evidence="4 5">IOZ07</strain>
    </source>
</reference>
<dbReference type="Gene3D" id="3.40.50.2000">
    <property type="entry name" value="Glycogen Phosphorylase B"/>
    <property type="match status" value="2"/>
</dbReference>
<dbReference type="InterPro" id="IPR010610">
    <property type="entry name" value="EryCIII-like_C"/>
</dbReference>
<evidence type="ECO:0000256" key="2">
    <source>
        <dbReference type="SAM" id="Phobius"/>
    </source>
</evidence>
<evidence type="ECO:0000313" key="4">
    <source>
        <dbReference type="EMBL" id="KAF4512877.1"/>
    </source>
</evidence>
<accession>A0A8H4PYJ4</accession>
<dbReference type="PANTHER" id="PTHR48049:SF132">
    <property type="entry name" value="GLYCOSYLTRANSFERASE"/>
    <property type="match status" value="1"/>
</dbReference>
<dbReference type="EMBL" id="JAAVMX010000001">
    <property type="protein sequence ID" value="KAF4512877.1"/>
    <property type="molecule type" value="Genomic_DNA"/>
</dbReference>
<keyword evidence="2" id="KW-0472">Membrane</keyword>
<dbReference type="CDD" id="cd03784">
    <property type="entry name" value="GT1_Gtf-like"/>
    <property type="match status" value="1"/>
</dbReference>
<keyword evidence="2" id="KW-1133">Transmembrane helix</keyword>
<dbReference type="PANTHER" id="PTHR48049">
    <property type="entry name" value="GLYCOSYLTRANSFERASE"/>
    <property type="match status" value="1"/>
</dbReference>
<evidence type="ECO:0000313" key="5">
    <source>
        <dbReference type="Proteomes" id="UP000557566"/>
    </source>
</evidence>
<dbReference type="Pfam" id="PF06722">
    <property type="entry name" value="EryCIII-like_C"/>
    <property type="match status" value="1"/>
</dbReference>
<keyword evidence="5" id="KW-1185">Reference proteome</keyword>
<keyword evidence="1" id="KW-0808">Transferase</keyword>
<dbReference type="OrthoDB" id="5835829at2759"/>
<feature type="transmembrane region" description="Helical" evidence="2">
    <location>
        <begin position="194"/>
        <end position="214"/>
    </location>
</feature>
<feature type="domain" description="Erythromycin biosynthesis protein CIII-like C-terminal" evidence="3">
    <location>
        <begin position="367"/>
        <end position="461"/>
    </location>
</feature>
<protein>
    <recommendedName>
        <fullName evidence="3">Erythromycin biosynthesis protein CIII-like C-terminal domain-containing protein</fullName>
    </recommendedName>
</protein>
<proteinExistence type="predicted"/>
<dbReference type="InterPro" id="IPR002213">
    <property type="entry name" value="UDP_glucos_trans"/>
</dbReference>
<gene>
    <name evidence="4" type="ORF">G6O67_000208</name>
</gene>
<keyword evidence="2" id="KW-0812">Transmembrane</keyword>
<evidence type="ECO:0000256" key="1">
    <source>
        <dbReference type="ARBA" id="ARBA00022679"/>
    </source>
</evidence>
<dbReference type="InterPro" id="IPR050481">
    <property type="entry name" value="UDP-glycosyltransf_plant"/>
</dbReference>
<organism evidence="4 5">
    <name type="scientific">Ophiocordyceps sinensis</name>
    <dbReference type="NCBI Taxonomy" id="72228"/>
    <lineage>
        <taxon>Eukaryota</taxon>
        <taxon>Fungi</taxon>
        <taxon>Dikarya</taxon>
        <taxon>Ascomycota</taxon>
        <taxon>Pezizomycotina</taxon>
        <taxon>Sordariomycetes</taxon>
        <taxon>Hypocreomycetidae</taxon>
        <taxon>Hypocreales</taxon>
        <taxon>Ophiocordycipitaceae</taxon>
        <taxon>Ophiocordyceps</taxon>
    </lineage>
</organism>
<sequence length="495" mass="54118">MTHTRPRILMLTNIDRGEANVFLATSQALLQRDAAVHFATFDGFQDAVARVSRAAAPRAAAPIAFHAIRGLTMEGGVRQCVARAGVAVAHGYLPASFVSPLRFAVTAAAIRDSCLIMAPYDGPQLVEIVASVVAIIDRVAPDLVVVDSLMTAGLTACAHAGARFICLSPNSIKTFARPAPWRYPFLFSGFPYPVPWHLVPLNVYFFLYAMVVWCTSSRRRKVTHHLLAHVGSTLRTPLDLVHNTFPDLKILVSTLPELDFPVACPPSVYPCGPIVRPAMPVAEVDKGLSVWLERGPTVYINLGSICRVDHGQALEIARALRTAFDTLDQLPGAPRIQVLWKLRFIEQLGQEPSEHFHRVLGHDIEADRVRIVDWVEADPLSILRSGHVMCSVHHGGANSYCEAVLAGVPQVILPQWADCYDYAELVQVLGIGRHGSRSTKPRWNAPELSRELLAVLHGEAARSMKAKAEQLASLCRERGDGAERGGMMRNTNGPS</sequence>
<evidence type="ECO:0000259" key="3">
    <source>
        <dbReference type="Pfam" id="PF06722"/>
    </source>
</evidence>
<comment type="caution">
    <text evidence="4">The sequence shown here is derived from an EMBL/GenBank/DDBJ whole genome shotgun (WGS) entry which is preliminary data.</text>
</comment>
<dbReference type="Proteomes" id="UP000557566">
    <property type="component" value="Unassembled WGS sequence"/>
</dbReference>
<dbReference type="GO" id="GO:0035251">
    <property type="term" value="F:UDP-glucosyltransferase activity"/>
    <property type="evidence" value="ECO:0007669"/>
    <property type="project" value="InterPro"/>
</dbReference>
<dbReference type="AlphaFoldDB" id="A0A8H4PYJ4"/>